<dbReference type="Gene3D" id="3.90.75.20">
    <property type="match status" value="1"/>
</dbReference>
<keyword evidence="6" id="KW-0547">Nucleotide-binding</keyword>
<evidence type="ECO:0000313" key="17">
    <source>
        <dbReference type="Proteomes" id="UP001205965"/>
    </source>
</evidence>
<keyword evidence="9" id="KW-0404">Intron homing</keyword>
<dbReference type="EC" id="6.5.1.8" evidence="2"/>
<dbReference type="InterPro" id="IPR044925">
    <property type="entry name" value="His-Me_finger_sf"/>
</dbReference>
<evidence type="ECO:0000256" key="2">
    <source>
        <dbReference type="ARBA" id="ARBA00012726"/>
    </source>
</evidence>
<dbReference type="PROSITE" id="PS50818">
    <property type="entry name" value="INTEIN_C_TER"/>
    <property type="match status" value="1"/>
</dbReference>
<organism evidence="16 17">
    <name type="scientific">Corynebacterium lemuris</name>
    <dbReference type="NCBI Taxonomy" id="1859292"/>
    <lineage>
        <taxon>Bacteria</taxon>
        <taxon>Bacillati</taxon>
        <taxon>Actinomycetota</taxon>
        <taxon>Actinomycetes</taxon>
        <taxon>Mycobacteriales</taxon>
        <taxon>Corynebacteriaceae</taxon>
        <taxon>Corynebacterium</taxon>
    </lineage>
</organism>
<evidence type="ECO:0000256" key="10">
    <source>
        <dbReference type="ARBA" id="ARBA00023134"/>
    </source>
</evidence>
<sequence>MSARRRPRAPIRRNLAPHAPKVINFASHIEQGTLDQAEQLASMPFVWPHVALMPDAHVGLGSAVGTVFGTVDAVIPSAVGVDIGCFVGETKVPLLDGRQKTLRQLTEEGGIHWVYSLDKDHNIVAGRATALKTRTNAGLMSVTVSGGEEIVCTPDHQFMLNDGTYREAKDLKFNDSLMPLYRRWQTRDGYESVSTGRGRSRQTHTMIYEAFNGPLPEGHVVDHENHMHFDNRPESPVDMESGEHSRHHRSVGHSFTNHSTELQELRLAGIKRRTEDPEQRQKTAGVGTADIVTYMESNPEHLKESVADNGKRGAPCLTKFNTSPRSCDECGEVAKNPAALRWHKVREHSSNHKVTGIEHLERREDVYCLQVEEHNNFALAAGVFVHNCGMIGVRTGFTAEDIRRRDLKQLRDTLEATIPLSPGNYNDWALAGTTADTRTRELAELAELTDVDLSHSPKWRQQLGSLGGGNHFIELCLDEEESVWMFLHSGSRGVGNKIARKHITVAQEQCEKYWIPLPHPDLAYLVAETPEFDSYLADLDWAQRFAWLNREEMMDRFATALSEFVGREVKEIERVNCHHNYTVEEYHYDRRVWVTRKGAVRAREGDTALIPGSMGTASYVVAGKGHAPAFHSAPHGAGRRLSRTQAKEQFTAADLERRMKGIVYRPGKEWVDEIPDAYKNIDRVMQDAEPMVEIRHRLRQILNVKGT</sequence>
<evidence type="ECO:0000256" key="7">
    <source>
        <dbReference type="ARBA" id="ARBA00022759"/>
    </source>
</evidence>
<evidence type="ECO:0000256" key="11">
    <source>
        <dbReference type="ARBA" id="ARBA00023211"/>
    </source>
</evidence>
<dbReference type="PANTHER" id="PTHR43749">
    <property type="entry name" value="RNA-SPLICING LIGASE RTCB"/>
    <property type="match status" value="1"/>
</dbReference>
<dbReference type="SUPFAM" id="SSF103365">
    <property type="entry name" value="Hypothetical protein PH1602"/>
    <property type="match status" value="2"/>
</dbReference>
<protein>
    <recommendedName>
        <fullName evidence="2">3'-phosphate/5'-hydroxy nucleic acid ligase</fullName>
        <ecNumber evidence="2">6.5.1.8</ecNumber>
    </recommendedName>
</protein>
<comment type="cofactor">
    <cofactor evidence="1">
        <name>Mn(2+)</name>
        <dbReference type="ChEBI" id="CHEBI:29035"/>
    </cofactor>
</comment>
<evidence type="ECO:0000256" key="9">
    <source>
        <dbReference type="ARBA" id="ARBA00022886"/>
    </source>
</evidence>
<dbReference type="InterPro" id="IPR052915">
    <property type="entry name" value="RtcB-like"/>
</dbReference>
<dbReference type="InterPro" id="IPR030934">
    <property type="entry name" value="Intein_C"/>
</dbReference>
<dbReference type="SMART" id="SM00305">
    <property type="entry name" value="HintC"/>
    <property type="match status" value="1"/>
</dbReference>
<dbReference type="EMBL" id="JANWTC010000001">
    <property type="protein sequence ID" value="MCS5478438.1"/>
    <property type="molecule type" value="Genomic_DNA"/>
</dbReference>
<keyword evidence="3" id="KW-0436">Ligase</keyword>
<keyword evidence="5" id="KW-0479">Metal-binding</keyword>
<dbReference type="InterPro" id="IPR003586">
    <property type="entry name" value="Hint_dom_C"/>
</dbReference>
<keyword evidence="8" id="KW-0692">RNA repair</keyword>
<dbReference type="InterPro" id="IPR036025">
    <property type="entry name" value="RtcB-like_sf"/>
</dbReference>
<dbReference type="InterPro" id="IPR006141">
    <property type="entry name" value="Intein_N"/>
</dbReference>
<keyword evidence="7" id="KW-0378">Hydrolase</keyword>
<keyword evidence="17" id="KW-1185">Reference proteome</keyword>
<evidence type="ECO:0000313" key="16">
    <source>
        <dbReference type="EMBL" id="MCS5478438.1"/>
    </source>
</evidence>
<dbReference type="NCBIfam" id="TIGR01445">
    <property type="entry name" value="intein_Nterm"/>
    <property type="match status" value="1"/>
</dbReference>
<feature type="domain" description="Hint" evidence="15">
    <location>
        <begin position="83"/>
        <end position="181"/>
    </location>
</feature>
<dbReference type="PANTHER" id="PTHR43749:SF2">
    <property type="entry name" value="RNA-SPLICING LIGASE RTCB"/>
    <property type="match status" value="1"/>
</dbReference>
<dbReference type="Proteomes" id="UP001205965">
    <property type="component" value="Unassembled WGS sequence"/>
</dbReference>
<dbReference type="Pfam" id="PF01139">
    <property type="entry name" value="RtcB"/>
    <property type="match status" value="2"/>
</dbReference>
<evidence type="ECO:0000256" key="1">
    <source>
        <dbReference type="ARBA" id="ARBA00001936"/>
    </source>
</evidence>
<accession>A0ABT2FT90</accession>
<name>A0ABT2FT90_9CORY</name>
<dbReference type="PROSITE" id="PS50817">
    <property type="entry name" value="INTEIN_N_TER"/>
    <property type="match status" value="1"/>
</dbReference>
<dbReference type="InterPro" id="IPR036844">
    <property type="entry name" value="Hint_dom_sf"/>
</dbReference>
<feature type="domain" description="Hint" evidence="14">
    <location>
        <begin position="337"/>
        <end position="393"/>
    </location>
</feature>
<keyword evidence="10" id="KW-0342">GTP-binding</keyword>
<proteinExistence type="predicted"/>
<evidence type="ECO:0000256" key="13">
    <source>
        <dbReference type="SAM" id="MobiDB-lite"/>
    </source>
</evidence>
<dbReference type="InterPro" id="IPR001233">
    <property type="entry name" value="RtcB"/>
</dbReference>
<dbReference type="Gene3D" id="3.90.1860.10">
    <property type="entry name" value="tRNA-splicing ligase RtcB"/>
    <property type="match status" value="2"/>
</dbReference>
<dbReference type="SUPFAM" id="SSF54060">
    <property type="entry name" value="His-Me finger endonucleases"/>
    <property type="match status" value="1"/>
</dbReference>
<evidence type="ECO:0000259" key="15">
    <source>
        <dbReference type="SMART" id="SM00306"/>
    </source>
</evidence>
<comment type="catalytic activity">
    <reaction evidence="12">
        <text>a 3'-end 3'-phospho-ribonucleotide-RNA + a 5'-end dephospho-ribonucleoside-RNA + GTP = a ribonucleotidyl-ribonucleotide-RNA + GMP + diphosphate</text>
        <dbReference type="Rhea" id="RHEA:68076"/>
        <dbReference type="Rhea" id="RHEA-COMP:10463"/>
        <dbReference type="Rhea" id="RHEA-COMP:13936"/>
        <dbReference type="Rhea" id="RHEA-COMP:17355"/>
        <dbReference type="ChEBI" id="CHEBI:33019"/>
        <dbReference type="ChEBI" id="CHEBI:37565"/>
        <dbReference type="ChEBI" id="CHEBI:58115"/>
        <dbReference type="ChEBI" id="CHEBI:83062"/>
        <dbReference type="ChEBI" id="CHEBI:138284"/>
        <dbReference type="ChEBI" id="CHEBI:173118"/>
        <dbReference type="EC" id="6.5.1.8"/>
    </reaction>
</comment>
<dbReference type="InterPro" id="IPR003587">
    <property type="entry name" value="Hint_dom_N"/>
</dbReference>
<comment type="caution">
    <text evidence="16">The sequence shown here is derived from an EMBL/GenBank/DDBJ whole genome shotgun (WGS) entry which is preliminary data.</text>
</comment>
<keyword evidence="7" id="KW-0255">Endonuclease</keyword>
<keyword evidence="11" id="KW-0464">Manganese</keyword>
<feature type="region of interest" description="Disordered" evidence="13">
    <location>
        <begin position="232"/>
        <end position="260"/>
    </location>
</feature>
<gene>
    <name evidence="16" type="ORF">NYP18_02100</name>
</gene>
<keyword evidence="4" id="KW-0540">Nuclease</keyword>
<dbReference type="InterPro" id="IPR003615">
    <property type="entry name" value="HNH_nuc"/>
</dbReference>
<evidence type="ECO:0000256" key="8">
    <source>
        <dbReference type="ARBA" id="ARBA00022800"/>
    </source>
</evidence>
<evidence type="ECO:0000256" key="12">
    <source>
        <dbReference type="ARBA" id="ARBA00047746"/>
    </source>
</evidence>
<evidence type="ECO:0000256" key="4">
    <source>
        <dbReference type="ARBA" id="ARBA00022722"/>
    </source>
</evidence>
<evidence type="ECO:0000256" key="3">
    <source>
        <dbReference type="ARBA" id="ARBA00022598"/>
    </source>
</evidence>
<evidence type="ECO:0000259" key="14">
    <source>
        <dbReference type="SMART" id="SM00305"/>
    </source>
</evidence>
<dbReference type="CDD" id="cd00081">
    <property type="entry name" value="Hint"/>
    <property type="match status" value="1"/>
</dbReference>
<dbReference type="Pfam" id="PF13392">
    <property type="entry name" value="HNH_3"/>
    <property type="match status" value="1"/>
</dbReference>
<evidence type="ECO:0000256" key="6">
    <source>
        <dbReference type="ARBA" id="ARBA00022741"/>
    </source>
</evidence>
<evidence type="ECO:0000256" key="5">
    <source>
        <dbReference type="ARBA" id="ARBA00022723"/>
    </source>
</evidence>
<dbReference type="SMART" id="SM00306">
    <property type="entry name" value="HintN"/>
    <property type="match status" value="1"/>
</dbReference>
<dbReference type="NCBIfam" id="TIGR01443">
    <property type="entry name" value="intein_Cterm"/>
    <property type="match status" value="1"/>
</dbReference>
<reference evidence="16 17" key="1">
    <citation type="submission" date="2022-08" db="EMBL/GenBank/DDBJ databases">
        <title>YIM 101645 draft genome.</title>
        <authorList>
            <person name="Chen X."/>
        </authorList>
    </citation>
    <scope>NUCLEOTIDE SEQUENCE [LARGE SCALE GENOMIC DNA]</scope>
    <source>
        <strain evidence="16 17">YIM 101645</strain>
    </source>
</reference>
<dbReference type="SUPFAM" id="SSF51294">
    <property type="entry name" value="Hedgehog/intein (Hint) domain"/>
    <property type="match status" value="1"/>
</dbReference>